<name>G4CQC7_9NEIS</name>
<dbReference type="PROSITE" id="PS51352">
    <property type="entry name" value="THIOREDOXIN_2"/>
    <property type="match status" value="1"/>
</dbReference>
<evidence type="ECO:0000313" key="4">
    <source>
        <dbReference type="Proteomes" id="UP000005336"/>
    </source>
</evidence>
<feature type="signal peptide" evidence="1">
    <location>
        <begin position="1"/>
        <end position="25"/>
    </location>
</feature>
<evidence type="ECO:0000313" key="3">
    <source>
        <dbReference type="EMBL" id="EGZ46375.1"/>
    </source>
</evidence>
<feature type="chain" id="PRO_5003462230" description="Thioredoxin domain-containing protein" evidence="1">
    <location>
        <begin position="26"/>
        <end position="182"/>
    </location>
</feature>
<reference evidence="3 4" key="1">
    <citation type="submission" date="2011-06" db="EMBL/GenBank/DDBJ databases">
        <authorList>
            <person name="Muzny D."/>
            <person name="Qin X."/>
            <person name="Deng J."/>
            <person name="Jiang H."/>
            <person name="Liu Y."/>
            <person name="Qu J."/>
            <person name="Song X.-Z."/>
            <person name="Zhang L."/>
            <person name="Thornton R."/>
            <person name="Coyle M."/>
            <person name="Francisco L."/>
            <person name="Jackson L."/>
            <person name="Javaid M."/>
            <person name="Korchina V."/>
            <person name="Kovar C."/>
            <person name="Mata R."/>
            <person name="Mathew T."/>
            <person name="Ngo R."/>
            <person name="Nguyen L."/>
            <person name="Nguyen N."/>
            <person name="Okwuonu G."/>
            <person name="Ongeri F."/>
            <person name="Pham C."/>
            <person name="Simmons D."/>
            <person name="Wilczek-Boney K."/>
            <person name="Hale W."/>
            <person name="Jakkamsetti A."/>
            <person name="Pham P."/>
            <person name="Ruth R."/>
            <person name="San Lucas F."/>
            <person name="Warren J."/>
            <person name="Zhang J."/>
            <person name="Zhao Z."/>
            <person name="Zhou C."/>
            <person name="Zhu D."/>
            <person name="Lee S."/>
            <person name="Bess C."/>
            <person name="Blankenburg K."/>
            <person name="Forbes L."/>
            <person name="Fu Q."/>
            <person name="Gubbala S."/>
            <person name="Hirani K."/>
            <person name="Jayaseelan J.C."/>
            <person name="Lara F."/>
            <person name="Munidasa M."/>
            <person name="Palculict T."/>
            <person name="Patil S."/>
            <person name="Pu L.-L."/>
            <person name="Saada N."/>
            <person name="Tang L."/>
            <person name="Weissenberger G."/>
            <person name="Zhu Y."/>
            <person name="Hemphill L."/>
            <person name="Shang Y."/>
            <person name="Youmans B."/>
            <person name="Ayvaz T."/>
            <person name="Ross M."/>
            <person name="Santibanez J."/>
            <person name="Aqrawi P."/>
            <person name="Gross S."/>
            <person name="Joshi V."/>
            <person name="Fowler G."/>
            <person name="Nazareth L."/>
            <person name="Reid J."/>
            <person name="Worley K."/>
            <person name="Petrosino J."/>
            <person name="Highlander S."/>
            <person name="Gibbs R."/>
        </authorList>
    </citation>
    <scope>NUCLEOTIDE SEQUENCE [LARGE SCALE GENOMIC DNA]</scope>
    <source>
        <strain evidence="3 4">9715</strain>
    </source>
</reference>
<dbReference type="AlphaFoldDB" id="G4CQC7"/>
<dbReference type="InterPro" id="IPR036249">
    <property type="entry name" value="Thioredoxin-like_sf"/>
</dbReference>
<organism evidence="3 4">
    <name type="scientific">Neisseria wadsworthii 9715</name>
    <dbReference type="NCBI Taxonomy" id="1030841"/>
    <lineage>
        <taxon>Bacteria</taxon>
        <taxon>Pseudomonadati</taxon>
        <taxon>Pseudomonadota</taxon>
        <taxon>Betaproteobacteria</taxon>
        <taxon>Neisseriales</taxon>
        <taxon>Neisseriaceae</taxon>
        <taxon>Neisseria</taxon>
    </lineage>
</organism>
<evidence type="ECO:0000259" key="2">
    <source>
        <dbReference type="PROSITE" id="PS51352"/>
    </source>
</evidence>
<dbReference type="HOGENOM" id="CLU_121850_0_0_4"/>
<keyword evidence="1" id="KW-0732">Signal</keyword>
<feature type="domain" description="Thioredoxin" evidence="2">
    <location>
        <begin position="40"/>
        <end position="182"/>
    </location>
</feature>
<dbReference type="EMBL" id="AGAZ01000049">
    <property type="protein sequence ID" value="EGZ46375.1"/>
    <property type="molecule type" value="Genomic_DNA"/>
</dbReference>
<evidence type="ECO:0000256" key="1">
    <source>
        <dbReference type="SAM" id="SignalP"/>
    </source>
</evidence>
<comment type="caution">
    <text evidence="3">The sequence shown here is derived from an EMBL/GenBank/DDBJ whole genome shotgun (WGS) entry which is preliminary data.</text>
</comment>
<dbReference type="InterPro" id="IPR013766">
    <property type="entry name" value="Thioredoxin_domain"/>
</dbReference>
<dbReference type="PATRIC" id="fig|1030841.3.peg.1267"/>
<dbReference type="Gene3D" id="3.40.30.10">
    <property type="entry name" value="Glutaredoxin"/>
    <property type="match status" value="1"/>
</dbReference>
<proteinExistence type="predicted"/>
<dbReference type="CDD" id="cd02947">
    <property type="entry name" value="TRX_family"/>
    <property type="match status" value="1"/>
</dbReference>
<keyword evidence="4" id="KW-1185">Reference proteome</keyword>
<dbReference type="Pfam" id="PF20207">
    <property type="entry name" value="DUF6568"/>
    <property type="match status" value="1"/>
</dbReference>
<dbReference type="InterPro" id="IPR046698">
    <property type="entry name" value="PedC-like"/>
</dbReference>
<sequence length="182" mass="20636">MQKDFRMTQRLLCVALLAASLAACSATRNKEDAQTLRARLAEAETAARLSAENTKRIEGMYSDIYFELNSLTVKNFEAKVKRGDTFYAYIGRPNCGDCNAFEPLLKRYVKQHKLENKLYFVNVYRLHQDKTAWAAFKQTYGLSGTPVLAKYSKGKQVNKLDYEDNGGISGDDLAAWLKQNKL</sequence>
<dbReference type="SUPFAM" id="SSF52833">
    <property type="entry name" value="Thioredoxin-like"/>
    <property type="match status" value="1"/>
</dbReference>
<gene>
    <name evidence="3" type="ORF">HMPREF9370_1287</name>
</gene>
<dbReference type="STRING" id="1030841.HMPREF9370_1287"/>
<dbReference type="PROSITE" id="PS51257">
    <property type="entry name" value="PROKAR_LIPOPROTEIN"/>
    <property type="match status" value="1"/>
</dbReference>
<protein>
    <recommendedName>
        <fullName evidence="2">Thioredoxin domain-containing protein</fullName>
    </recommendedName>
</protein>
<dbReference type="Proteomes" id="UP000005336">
    <property type="component" value="Unassembled WGS sequence"/>
</dbReference>
<accession>G4CQC7</accession>